<dbReference type="SMART" id="SM00346">
    <property type="entry name" value="HTH_ICLR"/>
    <property type="match status" value="1"/>
</dbReference>
<evidence type="ECO:0000259" key="4">
    <source>
        <dbReference type="PROSITE" id="PS51077"/>
    </source>
</evidence>
<dbReference type="InterPro" id="IPR029016">
    <property type="entry name" value="GAF-like_dom_sf"/>
</dbReference>
<protein>
    <submittedName>
        <fullName evidence="6">IclR family transcriptional regulator</fullName>
    </submittedName>
</protein>
<reference evidence="6 7" key="1">
    <citation type="submission" date="2020-04" db="EMBL/GenBank/DDBJ databases">
        <title>CFH 90308 Microbacterium sp.</title>
        <authorList>
            <person name="Nie G."/>
            <person name="Ming H."/>
            <person name="Xia T."/>
        </authorList>
    </citation>
    <scope>NUCLEOTIDE SEQUENCE [LARGE SCALE GENOMIC DNA]</scope>
    <source>
        <strain evidence="6 7">CFH 90308</strain>
    </source>
</reference>
<dbReference type="InterPro" id="IPR050707">
    <property type="entry name" value="HTH_MetabolicPath_Reg"/>
</dbReference>
<dbReference type="InterPro" id="IPR036390">
    <property type="entry name" value="WH_DNA-bd_sf"/>
</dbReference>
<evidence type="ECO:0000256" key="2">
    <source>
        <dbReference type="ARBA" id="ARBA00023125"/>
    </source>
</evidence>
<keyword evidence="3" id="KW-0804">Transcription</keyword>
<keyword evidence="1" id="KW-0805">Transcription regulation</keyword>
<sequence length="238" mass="25030">MIDVKPREGAPASQTLSRGIRILEVLADAREPLSIDEVASRLAVHRSVAYRLLRTLEDHGLVARDSAGRVLLGSRLAALAAGVAHDLQAEALPELTAIANELGMTCFLAVLDHDECVTLASIEPRHAVASVAQRPGTRHPVTRGAPGKAILSLLPHGSWPADVPASLKEEVTDAAARGWFDSHDEVIPTLRAVAVPLSLRGRGPAAIAVVYLASHHDDAEIAARLGRSAAAIREALGG</sequence>
<organism evidence="6 7">
    <name type="scientific">Microbacterium salsuginis</name>
    <dbReference type="NCBI Taxonomy" id="2722803"/>
    <lineage>
        <taxon>Bacteria</taxon>
        <taxon>Bacillati</taxon>
        <taxon>Actinomycetota</taxon>
        <taxon>Actinomycetes</taxon>
        <taxon>Micrococcales</taxon>
        <taxon>Microbacteriaceae</taxon>
        <taxon>Microbacterium</taxon>
    </lineage>
</organism>
<feature type="domain" description="HTH iclR-type" evidence="4">
    <location>
        <begin position="13"/>
        <end position="74"/>
    </location>
</feature>
<dbReference type="Gene3D" id="3.30.450.40">
    <property type="match status" value="1"/>
</dbReference>
<dbReference type="Proteomes" id="UP001429745">
    <property type="component" value="Unassembled WGS sequence"/>
</dbReference>
<proteinExistence type="predicted"/>
<dbReference type="RefSeq" id="WP_168912496.1">
    <property type="nucleotide sequence ID" value="NZ_JABACI010000002.1"/>
</dbReference>
<dbReference type="Pfam" id="PF01614">
    <property type="entry name" value="IclR_C"/>
    <property type="match status" value="1"/>
</dbReference>
<dbReference type="PROSITE" id="PS51077">
    <property type="entry name" value="HTH_ICLR"/>
    <property type="match status" value="1"/>
</dbReference>
<keyword evidence="7" id="KW-1185">Reference proteome</keyword>
<dbReference type="PROSITE" id="PS51078">
    <property type="entry name" value="ICLR_ED"/>
    <property type="match status" value="1"/>
</dbReference>
<gene>
    <name evidence="6" type="ORF">HF576_09200</name>
</gene>
<evidence type="ECO:0000313" key="7">
    <source>
        <dbReference type="Proteomes" id="UP001429745"/>
    </source>
</evidence>
<name>A0ABX1KCC8_9MICO</name>
<dbReference type="SUPFAM" id="SSF55781">
    <property type="entry name" value="GAF domain-like"/>
    <property type="match status" value="1"/>
</dbReference>
<evidence type="ECO:0000256" key="1">
    <source>
        <dbReference type="ARBA" id="ARBA00023015"/>
    </source>
</evidence>
<dbReference type="EMBL" id="JABACI010000002">
    <property type="protein sequence ID" value="NLP84025.1"/>
    <property type="molecule type" value="Genomic_DNA"/>
</dbReference>
<feature type="domain" description="IclR-ED" evidence="5">
    <location>
        <begin position="75"/>
        <end position="238"/>
    </location>
</feature>
<dbReference type="InterPro" id="IPR036388">
    <property type="entry name" value="WH-like_DNA-bd_sf"/>
</dbReference>
<evidence type="ECO:0000256" key="3">
    <source>
        <dbReference type="ARBA" id="ARBA00023163"/>
    </source>
</evidence>
<dbReference type="Pfam" id="PF09339">
    <property type="entry name" value="HTH_IclR"/>
    <property type="match status" value="1"/>
</dbReference>
<evidence type="ECO:0000313" key="6">
    <source>
        <dbReference type="EMBL" id="NLP84025.1"/>
    </source>
</evidence>
<dbReference type="Gene3D" id="1.10.10.10">
    <property type="entry name" value="Winged helix-like DNA-binding domain superfamily/Winged helix DNA-binding domain"/>
    <property type="match status" value="1"/>
</dbReference>
<keyword evidence="2" id="KW-0238">DNA-binding</keyword>
<dbReference type="InterPro" id="IPR005471">
    <property type="entry name" value="Tscrpt_reg_IclR_N"/>
</dbReference>
<comment type="caution">
    <text evidence="6">The sequence shown here is derived from an EMBL/GenBank/DDBJ whole genome shotgun (WGS) entry which is preliminary data.</text>
</comment>
<dbReference type="SUPFAM" id="SSF46785">
    <property type="entry name" value="Winged helix' DNA-binding domain"/>
    <property type="match status" value="1"/>
</dbReference>
<dbReference type="PANTHER" id="PTHR30136:SF24">
    <property type="entry name" value="HTH-TYPE TRANSCRIPTIONAL REPRESSOR ALLR"/>
    <property type="match status" value="1"/>
</dbReference>
<evidence type="ECO:0000259" key="5">
    <source>
        <dbReference type="PROSITE" id="PS51078"/>
    </source>
</evidence>
<accession>A0ABX1KCC8</accession>
<dbReference type="PANTHER" id="PTHR30136">
    <property type="entry name" value="HELIX-TURN-HELIX TRANSCRIPTIONAL REGULATOR, ICLR FAMILY"/>
    <property type="match status" value="1"/>
</dbReference>
<dbReference type="InterPro" id="IPR014757">
    <property type="entry name" value="Tscrpt_reg_IclR_C"/>
</dbReference>